<dbReference type="PANTHER" id="PTHR42740">
    <property type="entry name" value="RIBONUCLEASE VAPC3"/>
    <property type="match status" value="1"/>
</dbReference>
<dbReference type="InterPro" id="IPR029060">
    <property type="entry name" value="PIN-like_dom_sf"/>
</dbReference>
<dbReference type="GO" id="GO:0046872">
    <property type="term" value="F:metal ion binding"/>
    <property type="evidence" value="ECO:0007669"/>
    <property type="project" value="UniProtKB-KW"/>
</dbReference>
<evidence type="ECO:0000256" key="5">
    <source>
        <dbReference type="ARBA" id="ARBA00022842"/>
    </source>
</evidence>
<evidence type="ECO:0000256" key="4">
    <source>
        <dbReference type="ARBA" id="ARBA00022801"/>
    </source>
</evidence>
<dbReference type="Pfam" id="PF01850">
    <property type="entry name" value="PIN"/>
    <property type="match status" value="1"/>
</dbReference>
<accession>A0A7C3SKJ3</accession>
<evidence type="ECO:0000256" key="2">
    <source>
        <dbReference type="ARBA" id="ARBA00022722"/>
    </source>
</evidence>
<keyword evidence="4" id="KW-0378">Hydrolase</keyword>
<keyword evidence="1" id="KW-1277">Toxin-antitoxin system</keyword>
<keyword evidence="3" id="KW-0479">Metal-binding</keyword>
<evidence type="ECO:0000313" key="7">
    <source>
        <dbReference type="EMBL" id="HGB24650.1"/>
    </source>
</evidence>
<dbReference type="SUPFAM" id="SSF88723">
    <property type="entry name" value="PIN domain-like"/>
    <property type="match status" value="1"/>
</dbReference>
<dbReference type="Gene3D" id="3.40.50.1010">
    <property type="entry name" value="5'-nuclease"/>
    <property type="match status" value="1"/>
</dbReference>
<reference evidence="7" key="1">
    <citation type="journal article" date="2020" name="mSystems">
        <title>Genome- and Community-Level Interaction Insights into Carbon Utilization and Element Cycling Functions of Hydrothermarchaeota in Hydrothermal Sediment.</title>
        <authorList>
            <person name="Zhou Z."/>
            <person name="Liu Y."/>
            <person name="Xu W."/>
            <person name="Pan J."/>
            <person name="Luo Z.H."/>
            <person name="Li M."/>
        </authorList>
    </citation>
    <scope>NUCLEOTIDE SEQUENCE [LARGE SCALE GENOMIC DNA]</scope>
    <source>
        <strain evidence="7">SpSt-8</strain>
    </source>
</reference>
<gene>
    <name evidence="7" type="ORF">ENV88_01080</name>
</gene>
<evidence type="ECO:0000256" key="1">
    <source>
        <dbReference type="ARBA" id="ARBA00022649"/>
    </source>
</evidence>
<protein>
    <submittedName>
        <fullName evidence="7">PIN domain-containing protein</fullName>
    </submittedName>
</protein>
<dbReference type="AlphaFoldDB" id="A0A7C3SKJ3"/>
<keyword evidence="2" id="KW-0540">Nuclease</keyword>
<dbReference type="InterPro" id="IPR051749">
    <property type="entry name" value="PINc/VapC_TA_RNase"/>
</dbReference>
<dbReference type="GO" id="GO:0016787">
    <property type="term" value="F:hydrolase activity"/>
    <property type="evidence" value="ECO:0007669"/>
    <property type="project" value="UniProtKB-KW"/>
</dbReference>
<dbReference type="PANTHER" id="PTHR42740:SF1">
    <property type="entry name" value="RIBONUCLEASE VAPC3"/>
    <property type="match status" value="1"/>
</dbReference>
<evidence type="ECO:0000256" key="3">
    <source>
        <dbReference type="ARBA" id="ARBA00022723"/>
    </source>
</evidence>
<feature type="domain" description="PIN" evidence="6">
    <location>
        <begin position="31"/>
        <end position="84"/>
    </location>
</feature>
<comment type="caution">
    <text evidence="7">The sequence shown here is derived from an EMBL/GenBank/DDBJ whole genome shotgun (WGS) entry which is preliminary data.</text>
</comment>
<evidence type="ECO:0000259" key="6">
    <source>
        <dbReference type="Pfam" id="PF01850"/>
    </source>
</evidence>
<proteinExistence type="predicted"/>
<organism evidence="7">
    <name type="scientific">Thermofilum pendens</name>
    <dbReference type="NCBI Taxonomy" id="2269"/>
    <lineage>
        <taxon>Archaea</taxon>
        <taxon>Thermoproteota</taxon>
        <taxon>Thermoprotei</taxon>
        <taxon>Thermofilales</taxon>
        <taxon>Thermofilaceae</taxon>
        <taxon>Thermofilum</taxon>
    </lineage>
</organism>
<keyword evidence="5" id="KW-0460">Magnesium</keyword>
<dbReference type="GO" id="GO:0004540">
    <property type="term" value="F:RNA nuclease activity"/>
    <property type="evidence" value="ECO:0007669"/>
    <property type="project" value="TreeGrafter"/>
</dbReference>
<dbReference type="EMBL" id="DTIB01000026">
    <property type="protein sequence ID" value="HGB24650.1"/>
    <property type="molecule type" value="Genomic_DNA"/>
</dbReference>
<name>A0A7C3SKJ3_THEPE</name>
<dbReference type="InterPro" id="IPR002716">
    <property type="entry name" value="PIN_dom"/>
</dbReference>
<sequence>MAKRGSAVKVPRISIITVVEYPPAVKYARVVLYPTREDYLLATRWQTKLRKLGSPLPAADLVIAAQAVNNGLVLVTRDAHFKMLKEKVAKDLSLEII</sequence>